<dbReference type="EnsemblPlants" id="evm.model.03.1575">
    <property type="protein sequence ID" value="cds.evm.model.03.1575"/>
    <property type="gene ID" value="evm.TU.03.1575"/>
</dbReference>
<keyword evidence="2" id="KW-1185">Reference proteome</keyword>
<accession>A0A803P5U1</accession>
<name>A0A803P5U1_CANSA</name>
<reference evidence="1" key="1">
    <citation type="submission" date="2018-11" db="EMBL/GenBank/DDBJ databases">
        <authorList>
            <person name="Grassa J C."/>
        </authorList>
    </citation>
    <scope>NUCLEOTIDE SEQUENCE [LARGE SCALE GENOMIC DNA]</scope>
</reference>
<dbReference type="EMBL" id="UZAU01000321">
    <property type="status" value="NOT_ANNOTATED_CDS"/>
    <property type="molecule type" value="Genomic_DNA"/>
</dbReference>
<dbReference type="Gramene" id="evm.model.03.1575">
    <property type="protein sequence ID" value="cds.evm.model.03.1575"/>
    <property type="gene ID" value="evm.TU.03.1575"/>
</dbReference>
<proteinExistence type="predicted"/>
<evidence type="ECO:0000313" key="1">
    <source>
        <dbReference type="EnsemblPlants" id="cds.evm.model.03.1575"/>
    </source>
</evidence>
<evidence type="ECO:0000313" key="2">
    <source>
        <dbReference type="Proteomes" id="UP000596661"/>
    </source>
</evidence>
<reference evidence="1" key="2">
    <citation type="submission" date="2021-03" db="UniProtKB">
        <authorList>
            <consortium name="EnsemblPlants"/>
        </authorList>
    </citation>
    <scope>IDENTIFICATION</scope>
</reference>
<sequence>MISHRHRTPSDGGLSEGSLDHLLCFTTDEALVNSLALQCRRSSSSPQLYNKEDLYQLLDFTIEEALFISSALQWKRSTW</sequence>
<dbReference type="Proteomes" id="UP000596661">
    <property type="component" value="Chromosome 3"/>
</dbReference>
<organism evidence="1 2">
    <name type="scientific">Cannabis sativa</name>
    <name type="common">Hemp</name>
    <name type="synonym">Marijuana</name>
    <dbReference type="NCBI Taxonomy" id="3483"/>
    <lineage>
        <taxon>Eukaryota</taxon>
        <taxon>Viridiplantae</taxon>
        <taxon>Streptophyta</taxon>
        <taxon>Embryophyta</taxon>
        <taxon>Tracheophyta</taxon>
        <taxon>Spermatophyta</taxon>
        <taxon>Magnoliopsida</taxon>
        <taxon>eudicotyledons</taxon>
        <taxon>Gunneridae</taxon>
        <taxon>Pentapetalae</taxon>
        <taxon>rosids</taxon>
        <taxon>fabids</taxon>
        <taxon>Rosales</taxon>
        <taxon>Cannabaceae</taxon>
        <taxon>Cannabis</taxon>
    </lineage>
</organism>
<dbReference type="AlphaFoldDB" id="A0A803P5U1"/>
<protein>
    <submittedName>
        <fullName evidence="1">Uncharacterized protein</fullName>
    </submittedName>
</protein>